<dbReference type="OrthoDB" id="3251998at2"/>
<keyword evidence="2" id="KW-1003">Cell membrane</keyword>
<sequence>MGVEESPASPQELAREGRSVLDAAFGGRPGPRGAAAPRVHADPRSKFILLLVCNVLVMGMASNRAVGLIAVLVGALIALDEPVRVLISYTAITAVFWGLTQLPLWWPSGVAVFFGVVAYWLLRFAISLSLGAWFVTTTRVSTLLAALNQLRAPRFLTIPLAVLFRFVPVALDEARGVMEAMRLRGYSGSYLWRHPLDGIEKLVVPVLAASARSADELSAAALIRGLGGGGRPTVVDRLCFGAADAVLLALSAGLVVLALQPVWGR</sequence>
<dbReference type="PANTHER" id="PTHR34857">
    <property type="entry name" value="SLL0384 PROTEIN"/>
    <property type="match status" value="1"/>
</dbReference>
<feature type="transmembrane region" description="Helical" evidence="6">
    <location>
        <begin position="47"/>
        <end position="79"/>
    </location>
</feature>
<keyword evidence="3 6" id="KW-0812">Transmembrane</keyword>
<name>A0A1Q8WSU7_9ACTO</name>
<gene>
    <name evidence="7" type="ORF">BKH20_04555</name>
</gene>
<keyword evidence="5 6" id="KW-0472">Membrane</keyword>
<proteinExistence type="predicted"/>
<reference evidence="7 8" key="1">
    <citation type="submission" date="2016-12" db="EMBL/GenBank/DDBJ databases">
        <title>Genomic comparison of strains in the 'Actinomyces naeslundii' group.</title>
        <authorList>
            <person name="Mughal S.R."/>
            <person name="Do T."/>
            <person name="Gilbert S.C."/>
            <person name="Witherden E.A."/>
            <person name="Didelot X."/>
            <person name="Beighton D."/>
        </authorList>
    </citation>
    <scope>NUCLEOTIDE SEQUENCE [LARGE SCALE GENOMIC DNA]</scope>
    <source>
        <strain evidence="7 8">WE8B-23</strain>
    </source>
</reference>
<dbReference type="Proteomes" id="UP000185963">
    <property type="component" value="Unassembled WGS sequence"/>
</dbReference>
<dbReference type="InterPro" id="IPR003339">
    <property type="entry name" value="ABC/ECF_trnsptr_transmembrane"/>
</dbReference>
<dbReference type="AlphaFoldDB" id="A0A1Q8WSU7"/>
<evidence type="ECO:0000313" key="7">
    <source>
        <dbReference type="EMBL" id="OLO71193.1"/>
    </source>
</evidence>
<dbReference type="EMBL" id="MSKS01000013">
    <property type="protein sequence ID" value="OLO71193.1"/>
    <property type="molecule type" value="Genomic_DNA"/>
</dbReference>
<comment type="caution">
    <text evidence="7">The sequence shown here is derived from an EMBL/GenBank/DDBJ whole genome shotgun (WGS) entry which is preliminary data.</text>
</comment>
<dbReference type="PANTHER" id="PTHR34857:SF2">
    <property type="entry name" value="SLL0384 PROTEIN"/>
    <property type="match status" value="1"/>
</dbReference>
<keyword evidence="4 6" id="KW-1133">Transmembrane helix</keyword>
<dbReference type="RefSeq" id="WP_075390105.1">
    <property type="nucleotide sequence ID" value="NZ_MSKS01000013.1"/>
</dbReference>
<comment type="subcellular location">
    <subcellularLocation>
        <location evidence="1">Membrane</location>
        <topology evidence="1">Multi-pass membrane protein</topology>
    </subcellularLocation>
</comment>
<dbReference type="Pfam" id="PF02361">
    <property type="entry name" value="CbiQ"/>
    <property type="match status" value="1"/>
</dbReference>
<evidence type="ECO:0000256" key="5">
    <source>
        <dbReference type="ARBA" id="ARBA00023136"/>
    </source>
</evidence>
<accession>A0A1Q8WSU7</accession>
<evidence type="ECO:0000313" key="8">
    <source>
        <dbReference type="Proteomes" id="UP000185963"/>
    </source>
</evidence>
<protein>
    <submittedName>
        <fullName evidence="7">Cobalt transporter</fullName>
    </submittedName>
</protein>
<evidence type="ECO:0000256" key="4">
    <source>
        <dbReference type="ARBA" id="ARBA00022989"/>
    </source>
</evidence>
<dbReference type="GO" id="GO:0005886">
    <property type="term" value="C:plasma membrane"/>
    <property type="evidence" value="ECO:0007669"/>
    <property type="project" value="UniProtKB-ARBA"/>
</dbReference>
<evidence type="ECO:0000256" key="6">
    <source>
        <dbReference type="SAM" id="Phobius"/>
    </source>
</evidence>
<feature type="transmembrane region" description="Helical" evidence="6">
    <location>
        <begin position="86"/>
        <end position="106"/>
    </location>
</feature>
<feature type="transmembrane region" description="Helical" evidence="6">
    <location>
        <begin position="112"/>
        <end position="135"/>
    </location>
</feature>
<feature type="transmembrane region" description="Helical" evidence="6">
    <location>
        <begin position="240"/>
        <end position="259"/>
    </location>
</feature>
<evidence type="ECO:0000256" key="1">
    <source>
        <dbReference type="ARBA" id="ARBA00004141"/>
    </source>
</evidence>
<dbReference type="CDD" id="cd16914">
    <property type="entry name" value="EcfT"/>
    <property type="match status" value="1"/>
</dbReference>
<dbReference type="InterPro" id="IPR051611">
    <property type="entry name" value="ECF_transporter_component"/>
</dbReference>
<evidence type="ECO:0000256" key="3">
    <source>
        <dbReference type="ARBA" id="ARBA00022692"/>
    </source>
</evidence>
<evidence type="ECO:0000256" key="2">
    <source>
        <dbReference type="ARBA" id="ARBA00022475"/>
    </source>
</evidence>
<organism evidence="7 8">
    <name type="scientific">Actinomyces oris</name>
    <dbReference type="NCBI Taxonomy" id="544580"/>
    <lineage>
        <taxon>Bacteria</taxon>
        <taxon>Bacillati</taxon>
        <taxon>Actinomycetota</taxon>
        <taxon>Actinomycetes</taxon>
        <taxon>Actinomycetales</taxon>
        <taxon>Actinomycetaceae</taxon>
        <taxon>Actinomyces</taxon>
    </lineage>
</organism>